<dbReference type="STRING" id="1216006.VA7868_01886"/>
<gene>
    <name evidence="1" type="ORF">VA7868_01886</name>
</gene>
<sequence>MSINNVESTKVSRLDSLTSDIMKLRYNVSSKPADSHDIKQHKRTKSEPYRMNIFKQQSFQYRQANVIVGYPDILSITQKSPALRGL</sequence>
<evidence type="ECO:0000313" key="1">
    <source>
        <dbReference type="EMBL" id="SHI13452.1"/>
    </source>
</evidence>
<dbReference type="Proteomes" id="UP000184608">
    <property type="component" value="Unassembled WGS sequence"/>
</dbReference>
<name>A0A1M5YN73_9VIBR</name>
<proteinExistence type="predicted"/>
<organism evidence="1 2">
    <name type="scientific">Vibrio aerogenes CECT 7868</name>
    <dbReference type="NCBI Taxonomy" id="1216006"/>
    <lineage>
        <taxon>Bacteria</taxon>
        <taxon>Pseudomonadati</taxon>
        <taxon>Pseudomonadota</taxon>
        <taxon>Gammaproteobacteria</taxon>
        <taxon>Vibrionales</taxon>
        <taxon>Vibrionaceae</taxon>
        <taxon>Vibrio</taxon>
    </lineage>
</organism>
<keyword evidence="2" id="KW-1185">Reference proteome</keyword>
<dbReference type="EMBL" id="FQXZ01000015">
    <property type="protein sequence ID" value="SHI13452.1"/>
    <property type="molecule type" value="Genomic_DNA"/>
</dbReference>
<dbReference type="AlphaFoldDB" id="A0A1M5YN73"/>
<accession>A0A1M5YN73</accession>
<evidence type="ECO:0000313" key="2">
    <source>
        <dbReference type="Proteomes" id="UP000184608"/>
    </source>
</evidence>
<protein>
    <submittedName>
        <fullName evidence="1">Uncharacterized protein</fullName>
    </submittedName>
</protein>
<reference evidence="1 2" key="1">
    <citation type="submission" date="2016-11" db="EMBL/GenBank/DDBJ databases">
        <authorList>
            <person name="Jaros S."/>
            <person name="Januszkiewicz K."/>
            <person name="Wedrychowicz H."/>
        </authorList>
    </citation>
    <scope>NUCLEOTIDE SEQUENCE [LARGE SCALE GENOMIC DNA]</scope>
    <source>
        <strain evidence="1 2">CECT 7868</strain>
    </source>
</reference>